<organism evidence="1 2">
    <name type="scientific">Rubripirellula reticaptiva</name>
    <dbReference type="NCBI Taxonomy" id="2528013"/>
    <lineage>
        <taxon>Bacteria</taxon>
        <taxon>Pseudomonadati</taxon>
        <taxon>Planctomycetota</taxon>
        <taxon>Planctomycetia</taxon>
        <taxon>Pirellulales</taxon>
        <taxon>Pirellulaceae</taxon>
        <taxon>Rubripirellula</taxon>
    </lineage>
</organism>
<name>A0A5C6F4E8_9BACT</name>
<evidence type="ECO:0000313" key="2">
    <source>
        <dbReference type="Proteomes" id="UP000317977"/>
    </source>
</evidence>
<protein>
    <submittedName>
        <fullName evidence="1">Uncharacterized protein</fullName>
    </submittedName>
</protein>
<sequence>MRSKSRLGRHDICIREVGCLNLKNPMIRAKSKSRAKRSTAVGGRTILVRIRCSSPRKKYYVVDERYGSITQAMFTVCG</sequence>
<accession>A0A5C6F4E8</accession>
<dbReference type="Proteomes" id="UP000317977">
    <property type="component" value="Unassembled WGS sequence"/>
</dbReference>
<reference evidence="1 2" key="1">
    <citation type="submission" date="2019-02" db="EMBL/GenBank/DDBJ databases">
        <title>Deep-cultivation of Planctomycetes and their phenomic and genomic characterization uncovers novel biology.</title>
        <authorList>
            <person name="Wiegand S."/>
            <person name="Jogler M."/>
            <person name="Boedeker C."/>
            <person name="Pinto D."/>
            <person name="Vollmers J."/>
            <person name="Rivas-Marin E."/>
            <person name="Kohn T."/>
            <person name="Peeters S.H."/>
            <person name="Heuer A."/>
            <person name="Rast P."/>
            <person name="Oberbeckmann S."/>
            <person name="Bunk B."/>
            <person name="Jeske O."/>
            <person name="Meyerdierks A."/>
            <person name="Storesund J.E."/>
            <person name="Kallscheuer N."/>
            <person name="Luecker S."/>
            <person name="Lage O.M."/>
            <person name="Pohl T."/>
            <person name="Merkel B.J."/>
            <person name="Hornburger P."/>
            <person name="Mueller R.-W."/>
            <person name="Bruemmer F."/>
            <person name="Labrenz M."/>
            <person name="Spormann A.M."/>
            <person name="Op Den Camp H."/>
            <person name="Overmann J."/>
            <person name="Amann R."/>
            <person name="Jetten M.S.M."/>
            <person name="Mascher T."/>
            <person name="Medema M.H."/>
            <person name="Devos D.P."/>
            <person name="Kaster A.-K."/>
            <person name="Ovreas L."/>
            <person name="Rohde M."/>
            <person name="Galperin M.Y."/>
            <person name="Jogler C."/>
        </authorList>
    </citation>
    <scope>NUCLEOTIDE SEQUENCE [LARGE SCALE GENOMIC DNA]</scope>
    <source>
        <strain evidence="1 2">Poly59</strain>
    </source>
</reference>
<gene>
    <name evidence="1" type="ORF">Poly59_25320</name>
</gene>
<evidence type="ECO:0000313" key="1">
    <source>
        <dbReference type="EMBL" id="TWU56228.1"/>
    </source>
</evidence>
<keyword evidence="2" id="KW-1185">Reference proteome</keyword>
<proteinExistence type="predicted"/>
<dbReference type="AlphaFoldDB" id="A0A5C6F4E8"/>
<comment type="caution">
    <text evidence="1">The sequence shown here is derived from an EMBL/GenBank/DDBJ whole genome shotgun (WGS) entry which is preliminary data.</text>
</comment>
<dbReference type="EMBL" id="SJPX01000002">
    <property type="protein sequence ID" value="TWU56228.1"/>
    <property type="molecule type" value="Genomic_DNA"/>
</dbReference>